<name>A0A0L7RKC2_9HYME</name>
<protein>
    <recommendedName>
        <fullName evidence="3">Pro-corazonin</fullName>
    </recommendedName>
</protein>
<evidence type="ECO:0000256" key="5">
    <source>
        <dbReference type="ARBA" id="ARBA00022729"/>
    </source>
</evidence>
<gene>
    <name evidence="9" type="ORF">WH47_06252</name>
</gene>
<proteinExistence type="inferred from homology"/>
<keyword evidence="7" id="KW-0527">Neuropeptide</keyword>
<evidence type="ECO:0000256" key="3">
    <source>
        <dbReference type="ARBA" id="ARBA00014144"/>
    </source>
</evidence>
<evidence type="ECO:0000256" key="1">
    <source>
        <dbReference type="ARBA" id="ARBA00004613"/>
    </source>
</evidence>
<sequence>MVNVHTLVLVILSLTVTTVMCQTFQYSHGWTNGKRSILEELVNSASKNAGQSDNVLVNCELQKIRLLLQGYPNQGNAHQFIRLPCVLLASPKRDSFETMTNDHYHRQPISIGNNY</sequence>
<evidence type="ECO:0000256" key="4">
    <source>
        <dbReference type="ARBA" id="ARBA00022525"/>
    </source>
</evidence>
<organism evidence="9 10">
    <name type="scientific">Habropoda laboriosa</name>
    <dbReference type="NCBI Taxonomy" id="597456"/>
    <lineage>
        <taxon>Eukaryota</taxon>
        <taxon>Metazoa</taxon>
        <taxon>Ecdysozoa</taxon>
        <taxon>Arthropoda</taxon>
        <taxon>Hexapoda</taxon>
        <taxon>Insecta</taxon>
        <taxon>Pterygota</taxon>
        <taxon>Neoptera</taxon>
        <taxon>Endopterygota</taxon>
        <taxon>Hymenoptera</taxon>
        <taxon>Apocrita</taxon>
        <taxon>Aculeata</taxon>
        <taxon>Apoidea</taxon>
        <taxon>Anthophila</taxon>
        <taxon>Apidae</taxon>
        <taxon>Habropoda</taxon>
    </lineage>
</organism>
<comment type="subcellular location">
    <subcellularLocation>
        <location evidence="1">Secreted</location>
    </subcellularLocation>
</comment>
<feature type="chain" id="PRO_5005575422" description="Pro-corazonin" evidence="8">
    <location>
        <begin position="22"/>
        <end position="115"/>
    </location>
</feature>
<dbReference type="GO" id="GO:0005576">
    <property type="term" value="C:extracellular region"/>
    <property type="evidence" value="ECO:0007669"/>
    <property type="project" value="UniProtKB-SubCell"/>
</dbReference>
<dbReference type="GO" id="GO:0071858">
    <property type="term" value="F:corazonin receptor binding"/>
    <property type="evidence" value="ECO:0007669"/>
    <property type="project" value="InterPro"/>
</dbReference>
<accession>A0A0L7RKC2</accession>
<dbReference type="GO" id="GO:0007218">
    <property type="term" value="P:neuropeptide signaling pathway"/>
    <property type="evidence" value="ECO:0007669"/>
    <property type="project" value="UniProtKB-KW"/>
</dbReference>
<keyword evidence="4" id="KW-0964">Secreted</keyword>
<evidence type="ECO:0000256" key="6">
    <source>
        <dbReference type="ARBA" id="ARBA00022815"/>
    </source>
</evidence>
<evidence type="ECO:0000256" key="7">
    <source>
        <dbReference type="ARBA" id="ARBA00023320"/>
    </source>
</evidence>
<dbReference type="Pfam" id="PF17308">
    <property type="entry name" value="Corazonin"/>
    <property type="match status" value="1"/>
</dbReference>
<comment type="similarity">
    <text evidence="2">Belongs to the corazonin family.</text>
</comment>
<evidence type="ECO:0000313" key="10">
    <source>
        <dbReference type="Proteomes" id="UP000053825"/>
    </source>
</evidence>
<evidence type="ECO:0000256" key="2">
    <source>
        <dbReference type="ARBA" id="ARBA00009635"/>
    </source>
</evidence>
<evidence type="ECO:0000256" key="8">
    <source>
        <dbReference type="SAM" id="SignalP"/>
    </source>
</evidence>
<feature type="signal peptide" evidence="8">
    <location>
        <begin position="1"/>
        <end position="21"/>
    </location>
</feature>
<keyword evidence="10" id="KW-1185">Reference proteome</keyword>
<evidence type="ECO:0000313" key="9">
    <source>
        <dbReference type="EMBL" id="KOC71191.1"/>
    </source>
</evidence>
<reference evidence="9 10" key="1">
    <citation type="submission" date="2015-07" db="EMBL/GenBank/DDBJ databases">
        <title>The genome of Habropoda laboriosa.</title>
        <authorList>
            <person name="Pan H."/>
            <person name="Kapheim K."/>
        </authorList>
    </citation>
    <scope>NUCLEOTIDE SEQUENCE [LARGE SCALE GENOMIC DNA]</scope>
    <source>
        <strain evidence="9">0110345459</strain>
    </source>
</reference>
<dbReference type="EMBL" id="KQ414578">
    <property type="protein sequence ID" value="KOC71191.1"/>
    <property type="molecule type" value="Genomic_DNA"/>
</dbReference>
<dbReference type="AlphaFoldDB" id="A0A0L7RKC2"/>
<dbReference type="InterPro" id="IPR020190">
    <property type="entry name" value="Procorazonin"/>
</dbReference>
<dbReference type="GO" id="GO:0045823">
    <property type="term" value="P:positive regulation of heart contraction"/>
    <property type="evidence" value="ECO:0007669"/>
    <property type="project" value="InterPro"/>
</dbReference>
<keyword evidence="6" id="KW-0027">Amidation</keyword>
<keyword evidence="5 8" id="KW-0732">Signal</keyword>
<dbReference type="Proteomes" id="UP000053825">
    <property type="component" value="Unassembled WGS sequence"/>
</dbReference>